<organism evidence="1 2">
    <name type="scientific">Nakamurella alba</name>
    <dbReference type="NCBI Taxonomy" id="2665158"/>
    <lineage>
        <taxon>Bacteria</taxon>
        <taxon>Bacillati</taxon>
        <taxon>Actinomycetota</taxon>
        <taxon>Actinomycetes</taxon>
        <taxon>Nakamurellales</taxon>
        <taxon>Nakamurellaceae</taxon>
        <taxon>Nakamurella</taxon>
    </lineage>
</organism>
<protein>
    <submittedName>
        <fullName evidence="1">MoaD/ThiS family protein</fullName>
    </submittedName>
</protein>
<name>A0A7K1FS93_9ACTN</name>
<dbReference type="Pfam" id="PF02597">
    <property type="entry name" value="ThiS"/>
    <property type="match status" value="1"/>
</dbReference>
<dbReference type="RefSeq" id="WP_322098379.1">
    <property type="nucleotide sequence ID" value="NZ_WLYK01000012.1"/>
</dbReference>
<dbReference type="InterPro" id="IPR016155">
    <property type="entry name" value="Mopterin_synth/thiamin_S_b"/>
</dbReference>
<dbReference type="Gene3D" id="3.10.20.30">
    <property type="match status" value="1"/>
</dbReference>
<sequence>MADPADPAVLIRYFAAARAATGTEQEWVSPVPATLDDLLTIAVGRHGAALQRVLPRCSYLLDEIAVHDTGVALVAGAAVDVLPPFAGG</sequence>
<proteinExistence type="predicted"/>
<dbReference type="AlphaFoldDB" id="A0A7K1FS93"/>
<dbReference type="InterPro" id="IPR012675">
    <property type="entry name" value="Beta-grasp_dom_sf"/>
</dbReference>
<dbReference type="EMBL" id="WLYK01000012">
    <property type="protein sequence ID" value="MTD17008.1"/>
    <property type="molecule type" value="Genomic_DNA"/>
</dbReference>
<reference evidence="1 2" key="1">
    <citation type="submission" date="2019-11" db="EMBL/GenBank/DDBJ databases">
        <authorList>
            <person name="Jiang L.-Q."/>
        </authorList>
    </citation>
    <scope>NUCLEOTIDE SEQUENCE [LARGE SCALE GENOMIC DNA]</scope>
    <source>
        <strain evidence="1 2">YIM 132087</strain>
    </source>
</reference>
<dbReference type="InterPro" id="IPR003749">
    <property type="entry name" value="ThiS/MoaD-like"/>
</dbReference>
<gene>
    <name evidence="1" type="ORF">GIS00_24025</name>
</gene>
<accession>A0A7K1FS93</accession>
<dbReference type="SUPFAM" id="SSF54285">
    <property type="entry name" value="MoaD/ThiS"/>
    <property type="match status" value="1"/>
</dbReference>
<evidence type="ECO:0000313" key="1">
    <source>
        <dbReference type="EMBL" id="MTD17008.1"/>
    </source>
</evidence>
<comment type="caution">
    <text evidence="1">The sequence shown here is derived from an EMBL/GenBank/DDBJ whole genome shotgun (WGS) entry which is preliminary data.</text>
</comment>
<evidence type="ECO:0000313" key="2">
    <source>
        <dbReference type="Proteomes" id="UP000460221"/>
    </source>
</evidence>
<dbReference type="Proteomes" id="UP000460221">
    <property type="component" value="Unassembled WGS sequence"/>
</dbReference>
<keyword evidence="2" id="KW-1185">Reference proteome</keyword>